<dbReference type="SUPFAM" id="SSF159065">
    <property type="entry name" value="Dom34/Pelota N-terminal domain-like"/>
    <property type="match status" value="1"/>
</dbReference>
<reference evidence="8" key="1">
    <citation type="journal article" date="2020" name="Stud. Mycol.">
        <title>101 Dothideomycetes genomes: a test case for predicting lifestyles and emergence of pathogens.</title>
        <authorList>
            <person name="Haridas S."/>
            <person name="Albert R."/>
            <person name="Binder M."/>
            <person name="Bloem J."/>
            <person name="Labutti K."/>
            <person name="Salamov A."/>
            <person name="Andreopoulos B."/>
            <person name="Baker S."/>
            <person name="Barry K."/>
            <person name="Bills G."/>
            <person name="Bluhm B."/>
            <person name="Cannon C."/>
            <person name="Castanera R."/>
            <person name="Culley D."/>
            <person name="Daum C."/>
            <person name="Ezra D."/>
            <person name="Gonzalez J."/>
            <person name="Henrissat B."/>
            <person name="Kuo A."/>
            <person name="Liang C."/>
            <person name="Lipzen A."/>
            <person name="Lutzoni F."/>
            <person name="Magnuson J."/>
            <person name="Mondo S."/>
            <person name="Nolan M."/>
            <person name="Ohm R."/>
            <person name="Pangilinan J."/>
            <person name="Park H.-J."/>
            <person name="Ramirez L."/>
            <person name="Alfaro M."/>
            <person name="Sun H."/>
            <person name="Tritt A."/>
            <person name="Yoshinaga Y."/>
            <person name="Zwiers L.-H."/>
            <person name="Turgeon B."/>
            <person name="Goodwin S."/>
            <person name="Spatafora J."/>
            <person name="Crous P."/>
            <person name="Grigoriev I."/>
        </authorList>
    </citation>
    <scope>NUCLEOTIDE SEQUENCE</scope>
    <source>
        <strain evidence="8">ATCC 16933</strain>
    </source>
</reference>
<proteinExistence type="inferred from homology"/>
<dbReference type="OrthoDB" id="10249111at2759"/>
<protein>
    <submittedName>
        <fullName evidence="8">ERF1 domain 1-domain-containing protein</fullName>
    </submittedName>
</protein>
<name>A0A6A6P3S7_9PEZI</name>
<evidence type="ECO:0000256" key="2">
    <source>
        <dbReference type="ARBA" id="ARBA00004496"/>
    </source>
</evidence>
<dbReference type="EMBL" id="MU001678">
    <property type="protein sequence ID" value="KAF2458447.1"/>
    <property type="molecule type" value="Genomic_DNA"/>
</dbReference>
<dbReference type="InterPro" id="IPR038069">
    <property type="entry name" value="Pelota/DOM34_N"/>
</dbReference>
<dbReference type="InterPro" id="IPR058547">
    <property type="entry name" value="Pelota_N"/>
</dbReference>
<dbReference type="Proteomes" id="UP000799766">
    <property type="component" value="Unassembled WGS sequence"/>
</dbReference>
<dbReference type="InterPro" id="IPR005140">
    <property type="entry name" value="eRF1_Pelota-like_N"/>
</dbReference>
<dbReference type="GO" id="GO:0005737">
    <property type="term" value="C:cytoplasm"/>
    <property type="evidence" value="ECO:0007669"/>
    <property type="project" value="UniProtKB-SubCell"/>
</dbReference>
<dbReference type="GO" id="GO:0070966">
    <property type="term" value="P:nuclear-transcribed mRNA catabolic process, no-go decay"/>
    <property type="evidence" value="ECO:0007669"/>
    <property type="project" value="InterPro"/>
</dbReference>
<dbReference type="SMART" id="SM01194">
    <property type="entry name" value="eRF1_1"/>
    <property type="match status" value="1"/>
</dbReference>
<feature type="region of interest" description="Disordered" evidence="6">
    <location>
        <begin position="248"/>
        <end position="267"/>
    </location>
</feature>
<dbReference type="PANTHER" id="PTHR10853:SF0">
    <property type="entry name" value="PROTEIN PELOTA HOMOLOG"/>
    <property type="match status" value="1"/>
</dbReference>
<evidence type="ECO:0000256" key="1">
    <source>
        <dbReference type="ARBA" id="ARBA00001968"/>
    </source>
</evidence>
<dbReference type="Gene3D" id="2.30.30.870">
    <property type="entry name" value="Pelota, domain A"/>
    <property type="match status" value="1"/>
</dbReference>
<dbReference type="InterPro" id="IPR042226">
    <property type="entry name" value="eFR1_2_sf"/>
</dbReference>
<dbReference type="Pfam" id="PF26356">
    <property type="entry name" value="Pelota_N"/>
    <property type="match status" value="1"/>
</dbReference>
<dbReference type="FunFam" id="3.30.1330.30:FF:000008">
    <property type="entry name" value="Protein pelota homolog"/>
    <property type="match status" value="1"/>
</dbReference>
<evidence type="ECO:0000313" key="8">
    <source>
        <dbReference type="EMBL" id="KAF2458447.1"/>
    </source>
</evidence>
<dbReference type="InterPro" id="IPR004405">
    <property type="entry name" value="TF_pelota"/>
</dbReference>
<keyword evidence="4" id="KW-0963">Cytoplasm</keyword>
<dbReference type="GO" id="GO:0070651">
    <property type="term" value="P:nonfunctional rRNA decay"/>
    <property type="evidence" value="ECO:0007669"/>
    <property type="project" value="TreeGrafter"/>
</dbReference>
<comment type="subcellular location">
    <subcellularLocation>
        <location evidence="2">Cytoplasm</location>
    </subcellularLocation>
</comment>
<dbReference type="InterPro" id="IPR005141">
    <property type="entry name" value="eRF1_2"/>
</dbReference>
<evidence type="ECO:0000256" key="3">
    <source>
        <dbReference type="ARBA" id="ARBA00009504"/>
    </source>
</evidence>
<dbReference type="Gene3D" id="3.30.420.60">
    <property type="entry name" value="eRF1 domain 2"/>
    <property type="match status" value="1"/>
</dbReference>
<evidence type="ECO:0000256" key="5">
    <source>
        <dbReference type="ARBA" id="ARBA00022723"/>
    </source>
</evidence>
<dbReference type="GO" id="GO:0032790">
    <property type="term" value="P:ribosome disassembly"/>
    <property type="evidence" value="ECO:0007669"/>
    <property type="project" value="TreeGrafter"/>
</dbReference>
<evidence type="ECO:0000256" key="4">
    <source>
        <dbReference type="ARBA" id="ARBA00022490"/>
    </source>
</evidence>
<organism evidence="8 9">
    <name type="scientific">Lineolata rhizophorae</name>
    <dbReference type="NCBI Taxonomy" id="578093"/>
    <lineage>
        <taxon>Eukaryota</taxon>
        <taxon>Fungi</taxon>
        <taxon>Dikarya</taxon>
        <taxon>Ascomycota</taxon>
        <taxon>Pezizomycotina</taxon>
        <taxon>Dothideomycetes</taxon>
        <taxon>Dothideomycetes incertae sedis</taxon>
        <taxon>Lineolatales</taxon>
        <taxon>Lineolataceae</taxon>
        <taxon>Lineolata</taxon>
    </lineage>
</organism>
<evidence type="ECO:0000259" key="7">
    <source>
        <dbReference type="SMART" id="SM01194"/>
    </source>
</evidence>
<dbReference type="Pfam" id="PF03464">
    <property type="entry name" value="eRF1_2"/>
    <property type="match status" value="1"/>
</dbReference>
<dbReference type="InterPro" id="IPR029064">
    <property type="entry name" value="Ribosomal_eL30-like_sf"/>
</dbReference>
<comment type="cofactor">
    <cofactor evidence="1">
        <name>a divalent metal cation</name>
        <dbReference type="ChEBI" id="CHEBI:60240"/>
    </cofactor>
</comment>
<comment type="similarity">
    <text evidence="3">Belongs to the eukaryotic release factor 1 family. Pelota subfamily.</text>
</comment>
<gene>
    <name evidence="8" type="ORF">BDY21DRAFT_342541</name>
</gene>
<dbReference type="FunFam" id="2.30.30.870:FF:000001">
    <property type="entry name" value="Protein pelota homolog"/>
    <property type="match status" value="1"/>
</dbReference>
<dbReference type="PANTHER" id="PTHR10853">
    <property type="entry name" value="PELOTA"/>
    <property type="match status" value="1"/>
</dbReference>
<dbReference type="GO" id="GO:0046872">
    <property type="term" value="F:metal ion binding"/>
    <property type="evidence" value="ECO:0007669"/>
    <property type="project" value="UniProtKB-KW"/>
</dbReference>
<keyword evidence="9" id="KW-1185">Reference proteome</keyword>
<dbReference type="GO" id="GO:0070481">
    <property type="term" value="P:nuclear-transcribed mRNA catabolic process, non-stop decay"/>
    <property type="evidence" value="ECO:0007669"/>
    <property type="project" value="InterPro"/>
</dbReference>
<accession>A0A6A6P3S7</accession>
<dbReference type="SUPFAM" id="SSF53137">
    <property type="entry name" value="Translational machinery components"/>
    <property type="match status" value="2"/>
</dbReference>
<dbReference type="InterPro" id="IPR005142">
    <property type="entry name" value="eRF1_3"/>
</dbReference>
<dbReference type="AlphaFoldDB" id="A0A6A6P3S7"/>
<evidence type="ECO:0000313" key="9">
    <source>
        <dbReference type="Proteomes" id="UP000799766"/>
    </source>
</evidence>
<dbReference type="Pfam" id="PF03465">
    <property type="entry name" value="eRF1_3"/>
    <property type="match status" value="1"/>
</dbReference>
<feature type="domain" description="eRF1/Pelota-like N-terminal" evidence="7">
    <location>
        <begin position="1"/>
        <end position="156"/>
    </location>
</feature>
<sequence length="460" mass="49695">MKLIKQDIDKRTGFGSAVLLPEEPEDMWHAYNLISPNDLVRASAIRRVQQETAVGSTTSNRVHTVLTLRVTSTDFDSDAGQLHVSGRVAEENRFVKLGAYHTLDLELNRNFTLIKGDESGGVGSVQLSGADATDRVSVVVGGWDSIALATLEEATDARRRAQIWAVVMQDGLANICLITEHQTLLRQRVEVPIPRKRRGGQSEQDKALAKFFDTVLSTLLRHMELPPVSAAGSTAASGGATAKKRFNTNGIVTNHPPSTPPSASTSDPTVLPLLLASPGFTASAFHTYIKETAQRSASKPLLALLLRVLVAHSSTGHMHSLAEVIASPSIASKLADTRYARESGLMDRFFKMLRLDDGRATYGPREVENAVEKGACGRGGGVLLISNALFRSNNVAERRRWVTLVDKVKEMEGGEVRVLSSAHESGKRLESLGGVAAILTFAVEEEDEDNVEDIANISDG</sequence>
<dbReference type="SUPFAM" id="SSF55315">
    <property type="entry name" value="L30e-like"/>
    <property type="match status" value="1"/>
</dbReference>
<dbReference type="GO" id="GO:0071025">
    <property type="term" value="P:RNA surveillance"/>
    <property type="evidence" value="ECO:0007669"/>
    <property type="project" value="InterPro"/>
</dbReference>
<evidence type="ECO:0000256" key="6">
    <source>
        <dbReference type="SAM" id="MobiDB-lite"/>
    </source>
</evidence>
<keyword evidence="5" id="KW-0479">Metal-binding</keyword>
<dbReference type="Gene3D" id="3.30.1330.30">
    <property type="match status" value="1"/>
</dbReference>